<comment type="caution">
    <text evidence="3">The sequence shown here is derived from an EMBL/GenBank/DDBJ whole genome shotgun (WGS) entry which is preliminary data.</text>
</comment>
<keyword evidence="4" id="KW-1185">Reference proteome</keyword>
<evidence type="ECO:0000313" key="4">
    <source>
        <dbReference type="Proteomes" id="UP000664382"/>
    </source>
</evidence>
<name>A0A939MKL5_9MICO</name>
<organism evidence="3 4">
    <name type="scientific">Leucobacter weissii</name>
    <dbReference type="NCBI Taxonomy" id="1983706"/>
    <lineage>
        <taxon>Bacteria</taxon>
        <taxon>Bacillati</taxon>
        <taxon>Actinomycetota</taxon>
        <taxon>Actinomycetes</taxon>
        <taxon>Micrococcales</taxon>
        <taxon>Microbacteriaceae</taxon>
        <taxon>Leucobacter</taxon>
    </lineage>
</organism>
<dbReference type="EMBL" id="JAGDYM010000001">
    <property type="protein sequence ID" value="MBO1900367.1"/>
    <property type="molecule type" value="Genomic_DNA"/>
</dbReference>
<evidence type="ECO:0000256" key="1">
    <source>
        <dbReference type="SAM" id="MobiDB-lite"/>
    </source>
</evidence>
<dbReference type="Pfam" id="PF16640">
    <property type="entry name" value="Big_3_5"/>
    <property type="match status" value="4"/>
</dbReference>
<accession>A0A939MKL5</accession>
<feature type="domain" description="Bacterial Ig-like" evidence="2">
    <location>
        <begin position="726"/>
        <end position="806"/>
    </location>
</feature>
<dbReference type="InterPro" id="IPR013783">
    <property type="entry name" value="Ig-like_fold"/>
</dbReference>
<sequence>MSDRTMDRTTARKRGAKSPRGVPGGGHERARRIASRGVLAPMLALALAATGLVAAASPATAGEGQTVFTASLSTQNWTVPGGVDRVTVDLQGAAGGDGGRAGGAGGRGGVGTVALAVSPGQQLSFSVGYRGAHGSSDKDAYGTGGGPSAARGGNGNTGAGVFLIGGEGGSGAGGGSATVVRLDGAVVAVAGGGGGGGGRGAFDGHGGAGGDAGAGGGSGGGSGTGGGGASGATGELPGWGGGNGSSGSGGGGGGGGGGGRYGGTGGGGGGTGGGGGGGGGGGQNYVDTQLATLVSEWNAGSSADGRVVLSWVQTFGSSTALAAPAQLVVGEAARYDVAVTSDAEILSGEVVLGAVEQTSGETVQLGTRPLAEGAATIRSDALRTPGVYTLTARFEPVAGGDVVASQATSELVVVKGDTAVLLGAPLDPPAYGDEVVLSATVSAAAPAQGVPTGLVGFYTAAGRIGDPVAVDAEGRASIATARLPVGDLVLEARYEGDRGFNAATSQSVALTVNPGDVEVDLVSEFNPVTVGEESVFAVRVGPTRAGAPAPQGQVRFQAGGEDLGDPVVLDSRGRAEFATDGLEPGVHRISAHYEGSDSYAPARSARLEHVVNPGDATVRLSSPVNPRQAGEEVVLRVGVAAERPATGIPGGQVQLHINGAAFGGPVDLDAQGTAEVTTTALPVGENSVLVAYLGDGRFDPAASAPLIQVIEAQPPSVVLSADTKRPFRGADLTLSATVSVPSGSLPGGAVTFLDRGRPIATVPVDSGGRAKLSTAKLATGTHQLGATYRGDAATRPGTSNTVTVTVRPRNVKVTVYATRVASYAGQPWYVRARVDARAAGAGTPRGKVQFTSNGKRIGKPVPVSDTRLGSRILKGLKPGRYRIVGEFIPAKSSGFERSTSNQLVHTVRSGTANARVSLRSHRLAKGAYRFTVRVAPKRAGQSTVRGRVVVAVDGAEVGSARVSRTGVARITVRGLEPGRADVVTAYQGSKPMKPASTSRTVRIR</sequence>
<protein>
    <submittedName>
        <fullName evidence="3">Ig-like domain repeat protein</fullName>
    </submittedName>
</protein>
<feature type="region of interest" description="Disordered" evidence="1">
    <location>
        <begin position="211"/>
        <end position="255"/>
    </location>
</feature>
<feature type="domain" description="Bacterial Ig-like" evidence="2">
    <location>
        <begin position="624"/>
        <end position="708"/>
    </location>
</feature>
<feature type="domain" description="Bacterial Ig-like" evidence="2">
    <location>
        <begin position="428"/>
        <end position="513"/>
    </location>
</feature>
<dbReference type="RefSeq" id="WP_208095011.1">
    <property type="nucleotide sequence ID" value="NZ_JAGDYM010000001.1"/>
</dbReference>
<reference evidence="3" key="1">
    <citation type="submission" date="2021-03" db="EMBL/GenBank/DDBJ databases">
        <title>Leucobacter chromiisoli sp. nov., isolated from chromium-containing soil of chemical plant.</title>
        <authorList>
            <person name="Xu Z."/>
        </authorList>
    </citation>
    <scope>NUCLEOTIDE SEQUENCE</scope>
    <source>
        <strain evidence="3">S27</strain>
    </source>
</reference>
<evidence type="ECO:0000259" key="2">
    <source>
        <dbReference type="Pfam" id="PF16640"/>
    </source>
</evidence>
<dbReference type="InterPro" id="IPR032109">
    <property type="entry name" value="Big_3_5"/>
</dbReference>
<dbReference type="Gene3D" id="2.60.40.10">
    <property type="entry name" value="Immunoglobulins"/>
    <property type="match status" value="6"/>
</dbReference>
<dbReference type="AlphaFoldDB" id="A0A939MKL5"/>
<dbReference type="Proteomes" id="UP000664382">
    <property type="component" value="Unassembled WGS sequence"/>
</dbReference>
<feature type="compositionally biased region" description="Basic and acidic residues" evidence="1">
    <location>
        <begin position="1"/>
        <end position="10"/>
    </location>
</feature>
<feature type="domain" description="Bacterial Ig-like" evidence="2">
    <location>
        <begin position="525"/>
        <end position="611"/>
    </location>
</feature>
<feature type="region of interest" description="Disordered" evidence="1">
    <location>
        <begin position="1"/>
        <end position="30"/>
    </location>
</feature>
<evidence type="ECO:0000313" key="3">
    <source>
        <dbReference type="EMBL" id="MBO1900367.1"/>
    </source>
</evidence>
<gene>
    <name evidence="3" type="ORF">J4H92_00195</name>
</gene>
<proteinExistence type="predicted"/>
<dbReference type="GO" id="GO:0005975">
    <property type="term" value="P:carbohydrate metabolic process"/>
    <property type="evidence" value="ECO:0007669"/>
    <property type="project" value="UniProtKB-ARBA"/>
</dbReference>